<keyword evidence="5 6" id="KW-0472">Membrane</keyword>
<dbReference type="InterPro" id="IPR038330">
    <property type="entry name" value="TspO/MBR-related_sf"/>
</dbReference>
<evidence type="ECO:0000313" key="8">
    <source>
        <dbReference type="Proteomes" id="UP000308917"/>
    </source>
</evidence>
<dbReference type="OrthoDB" id="9795496at2"/>
<dbReference type="GO" id="GO:0033013">
    <property type="term" value="P:tetrapyrrole metabolic process"/>
    <property type="evidence" value="ECO:0007669"/>
    <property type="project" value="UniProtKB-ARBA"/>
</dbReference>
<organism evidence="7 8">
    <name type="scientific">Lampropedia puyangensis</name>
    <dbReference type="NCBI Taxonomy" id="1330072"/>
    <lineage>
        <taxon>Bacteria</taxon>
        <taxon>Pseudomonadati</taxon>
        <taxon>Pseudomonadota</taxon>
        <taxon>Betaproteobacteria</taxon>
        <taxon>Burkholderiales</taxon>
        <taxon>Comamonadaceae</taxon>
        <taxon>Lampropedia</taxon>
    </lineage>
</organism>
<dbReference type="PANTHER" id="PTHR10057:SF0">
    <property type="entry name" value="TRANSLOCATOR PROTEIN"/>
    <property type="match status" value="1"/>
</dbReference>
<keyword evidence="8" id="KW-1185">Reference proteome</keyword>
<comment type="caution">
    <text evidence="7">The sequence shown here is derived from an EMBL/GenBank/DDBJ whole genome shotgun (WGS) entry which is preliminary data.</text>
</comment>
<reference evidence="7 8" key="1">
    <citation type="journal article" date="2015" name="Antonie Van Leeuwenhoek">
        <title>Lampropedia puyangensis sp. nov., isolated from symptomatic bark of Populus ? euramericana canker and emended description of Lampropedia hyalina (Ehrenberg 1832) Lee et al. 2004.</title>
        <authorList>
            <person name="Li Y."/>
            <person name="Wang T."/>
            <person name="Piao C.G."/>
            <person name="Wang L.F."/>
            <person name="Tian G.Z."/>
            <person name="Zhu T.H."/>
            <person name="Guo M.W."/>
        </authorList>
    </citation>
    <scope>NUCLEOTIDE SEQUENCE [LARGE SCALE GENOMIC DNA]</scope>
    <source>
        <strain evidence="7 8">2-bin</strain>
    </source>
</reference>
<dbReference type="Gene3D" id="1.20.1260.100">
    <property type="entry name" value="TspO/MBR protein"/>
    <property type="match status" value="1"/>
</dbReference>
<dbReference type="Pfam" id="PF03073">
    <property type="entry name" value="TspO_MBR"/>
    <property type="match status" value="1"/>
</dbReference>
<evidence type="ECO:0000256" key="1">
    <source>
        <dbReference type="ARBA" id="ARBA00004141"/>
    </source>
</evidence>
<sequence length="164" mass="18244">MTPSTKHQRLGLFAWLGLSLLAATLGAIASVDAAHFYAQLTQPSWAPPARAFGPVWSILYALMGLAAWLVWRVGGLRHAQTALSLFIAQLVLNTVWSWLFFRWHLGAWAMADIALLWLLIAATVAAFWRIRPLAAALLIPYLLWVSFAIALNYSVWQLNPHLLG</sequence>
<dbReference type="RefSeq" id="WP_136573580.1">
    <property type="nucleotide sequence ID" value="NZ_STFG01000009.1"/>
</dbReference>
<evidence type="ECO:0000256" key="3">
    <source>
        <dbReference type="ARBA" id="ARBA00022692"/>
    </source>
</evidence>
<feature type="transmembrane region" description="Helical" evidence="6">
    <location>
        <begin position="83"/>
        <end position="101"/>
    </location>
</feature>
<dbReference type="PANTHER" id="PTHR10057">
    <property type="entry name" value="PERIPHERAL-TYPE BENZODIAZEPINE RECEPTOR"/>
    <property type="match status" value="1"/>
</dbReference>
<evidence type="ECO:0000256" key="2">
    <source>
        <dbReference type="ARBA" id="ARBA00007524"/>
    </source>
</evidence>
<name>A0A4S8F4I6_9BURK</name>
<dbReference type="PIRSF" id="PIRSF005859">
    <property type="entry name" value="PBR"/>
    <property type="match status" value="1"/>
</dbReference>
<dbReference type="Proteomes" id="UP000308917">
    <property type="component" value="Unassembled WGS sequence"/>
</dbReference>
<dbReference type="EMBL" id="STFG01000009">
    <property type="protein sequence ID" value="THU01064.1"/>
    <property type="molecule type" value="Genomic_DNA"/>
</dbReference>
<accession>A0A4S8F4I6</accession>
<comment type="similarity">
    <text evidence="2">Belongs to the TspO/BZRP family.</text>
</comment>
<gene>
    <name evidence="7" type="ORF">E9531_09800</name>
</gene>
<feature type="transmembrane region" description="Helical" evidence="6">
    <location>
        <begin position="107"/>
        <end position="128"/>
    </location>
</feature>
<evidence type="ECO:0000256" key="6">
    <source>
        <dbReference type="SAM" id="Phobius"/>
    </source>
</evidence>
<dbReference type="CDD" id="cd15904">
    <property type="entry name" value="TSPO_MBR"/>
    <property type="match status" value="1"/>
</dbReference>
<evidence type="ECO:0000313" key="7">
    <source>
        <dbReference type="EMBL" id="THU01064.1"/>
    </source>
</evidence>
<protein>
    <submittedName>
        <fullName evidence="7">Tryptophan-rich sensory protein</fullName>
    </submittedName>
</protein>
<feature type="transmembrane region" description="Helical" evidence="6">
    <location>
        <begin position="49"/>
        <end position="71"/>
    </location>
</feature>
<evidence type="ECO:0000256" key="4">
    <source>
        <dbReference type="ARBA" id="ARBA00022989"/>
    </source>
</evidence>
<dbReference type="GO" id="GO:0016020">
    <property type="term" value="C:membrane"/>
    <property type="evidence" value="ECO:0007669"/>
    <property type="project" value="UniProtKB-SubCell"/>
</dbReference>
<keyword evidence="3 6" id="KW-0812">Transmembrane</keyword>
<keyword evidence="4 6" id="KW-1133">Transmembrane helix</keyword>
<comment type="subcellular location">
    <subcellularLocation>
        <location evidence="1">Membrane</location>
        <topology evidence="1">Multi-pass membrane protein</topology>
    </subcellularLocation>
</comment>
<evidence type="ECO:0000256" key="5">
    <source>
        <dbReference type="ARBA" id="ARBA00023136"/>
    </source>
</evidence>
<proteinExistence type="inferred from homology"/>
<dbReference type="FunFam" id="1.20.1260.100:FF:000001">
    <property type="entry name" value="translocator protein 2"/>
    <property type="match status" value="1"/>
</dbReference>
<dbReference type="InterPro" id="IPR004307">
    <property type="entry name" value="TspO_MBR"/>
</dbReference>
<feature type="transmembrane region" description="Helical" evidence="6">
    <location>
        <begin position="135"/>
        <end position="156"/>
    </location>
</feature>
<dbReference type="AlphaFoldDB" id="A0A4S8F4I6"/>